<proteinExistence type="predicted"/>
<sequence length="134" mass="14677">MLRKICVFFLIGMLAGCSGVGSNSPSVTFIAKVNYKDVFERAKEQANYCWRSETQYPIVSQINDTDRTVLVYVTGLLGSTKMAELSARAIDRDSTEVKVAVNGMSIWNGAAVKAMKEAVEFGVPTCTSYMPSKD</sequence>
<evidence type="ECO:0000313" key="2">
    <source>
        <dbReference type="EMBL" id="NDY81946.1"/>
    </source>
</evidence>
<evidence type="ECO:0008006" key="3">
    <source>
        <dbReference type="Google" id="ProtNLM"/>
    </source>
</evidence>
<keyword evidence="1" id="KW-0732">Signal</keyword>
<dbReference type="AlphaFoldDB" id="A0A6B2QTD0"/>
<evidence type="ECO:0000256" key="1">
    <source>
        <dbReference type="SAM" id="SignalP"/>
    </source>
</evidence>
<protein>
    <recommendedName>
        <fullName evidence="3">Lipoprotein</fullName>
    </recommendedName>
</protein>
<feature type="signal peptide" evidence="1">
    <location>
        <begin position="1"/>
        <end position="19"/>
    </location>
</feature>
<feature type="chain" id="PRO_5025653810" description="Lipoprotein" evidence="1">
    <location>
        <begin position="20"/>
        <end position="134"/>
    </location>
</feature>
<dbReference type="PROSITE" id="PS51257">
    <property type="entry name" value="PROKAR_LIPOPROTEIN"/>
    <property type="match status" value="1"/>
</dbReference>
<reference evidence="2" key="1">
    <citation type="submission" date="2020-02" db="EMBL/GenBank/DDBJ databases">
        <authorList>
            <person name="Chen W.-M."/>
        </authorList>
    </citation>
    <scope>NUCLEOTIDE SEQUENCE</scope>
    <source>
        <strain evidence="2">NBD-18</strain>
    </source>
</reference>
<accession>A0A6B2QTD0</accession>
<dbReference type="EMBL" id="JAAGRN010000001">
    <property type="protein sequence ID" value="NDY81946.1"/>
    <property type="molecule type" value="Genomic_DNA"/>
</dbReference>
<organism evidence="2">
    <name type="scientific">Sheuella amnicola</name>
    <dbReference type="NCBI Taxonomy" id="2707330"/>
    <lineage>
        <taxon>Bacteria</taxon>
        <taxon>Pseudomonadati</taxon>
        <taxon>Pseudomonadota</taxon>
        <taxon>Betaproteobacteria</taxon>
        <taxon>Burkholderiales</taxon>
        <taxon>Alcaligenaceae</taxon>
        <taxon>Sheuella</taxon>
    </lineage>
</organism>
<dbReference type="NCBIfam" id="NF046053">
    <property type="entry name" value="lipo_BPTD_2524"/>
    <property type="match status" value="1"/>
</dbReference>
<dbReference type="RefSeq" id="WP_163651234.1">
    <property type="nucleotide sequence ID" value="NZ_JAAGRN010000001.1"/>
</dbReference>
<gene>
    <name evidence="2" type="ORF">G3I67_01760</name>
</gene>
<comment type="caution">
    <text evidence="2">The sequence shown here is derived from an EMBL/GenBank/DDBJ whole genome shotgun (WGS) entry which is preliminary data.</text>
</comment>
<name>A0A6B2QTD0_9BURK</name>